<reference evidence="2 3" key="1">
    <citation type="journal article" date="2013" name="ISME J.">
        <title>A metabolic model for members of the genus Tetrasphaera involved in enhanced biological phosphorus removal.</title>
        <authorList>
            <person name="Kristiansen R."/>
            <person name="Nguyen H.T.T."/>
            <person name="Saunders A.M."/>
            <person name="Nielsen J.L."/>
            <person name="Wimmer R."/>
            <person name="Le V.Q."/>
            <person name="McIlroy S.J."/>
            <person name="Petrovski S."/>
            <person name="Seviour R.J."/>
            <person name="Calteau A."/>
            <person name="Nielsen K.L."/>
            <person name="Nielsen P.H."/>
        </authorList>
    </citation>
    <scope>NUCLEOTIDE SEQUENCE [LARGE SCALE GENOMIC DNA]</scope>
    <source>
        <strain evidence="2 3">T1-X7</strain>
    </source>
</reference>
<name>A0A077M270_9MICO</name>
<dbReference type="InterPro" id="IPR029068">
    <property type="entry name" value="Glyas_Bleomycin-R_OHBP_Dase"/>
</dbReference>
<dbReference type="CDD" id="cd06587">
    <property type="entry name" value="VOC"/>
    <property type="match status" value="1"/>
</dbReference>
<dbReference type="Gene3D" id="3.10.180.10">
    <property type="entry name" value="2,3-Dihydroxybiphenyl 1,2-Dioxygenase, domain 1"/>
    <property type="match status" value="1"/>
</dbReference>
<organism evidence="2 3">
    <name type="scientific">Nostocoides japonicum T1-X7</name>
    <dbReference type="NCBI Taxonomy" id="1194083"/>
    <lineage>
        <taxon>Bacteria</taxon>
        <taxon>Bacillati</taxon>
        <taxon>Actinomycetota</taxon>
        <taxon>Actinomycetes</taxon>
        <taxon>Micrococcales</taxon>
        <taxon>Intrasporangiaceae</taxon>
        <taxon>Nostocoides</taxon>
    </lineage>
</organism>
<evidence type="ECO:0000259" key="1">
    <source>
        <dbReference type="Pfam" id="PF18029"/>
    </source>
</evidence>
<protein>
    <recommendedName>
        <fullName evidence="1">Glyoxalase-like domain-containing protein</fullName>
    </recommendedName>
</protein>
<dbReference type="InterPro" id="IPR041581">
    <property type="entry name" value="Glyoxalase_6"/>
</dbReference>
<dbReference type="SUPFAM" id="SSF54593">
    <property type="entry name" value="Glyoxalase/Bleomycin resistance protein/Dihydroxybiphenyl dioxygenase"/>
    <property type="match status" value="1"/>
</dbReference>
<comment type="caution">
    <text evidence="2">The sequence shown here is derived from an EMBL/GenBank/DDBJ whole genome shotgun (WGS) entry which is preliminary data.</text>
</comment>
<gene>
    <name evidence="2" type="ORF">BN12_2740002</name>
</gene>
<proteinExistence type="predicted"/>
<dbReference type="Pfam" id="PF18029">
    <property type="entry name" value="Glyoxalase_6"/>
    <property type="match status" value="1"/>
</dbReference>
<feature type="domain" description="Glyoxalase-like" evidence="1">
    <location>
        <begin position="8"/>
        <end position="122"/>
    </location>
</feature>
<dbReference type="AlphaFoldDB" id="A0A077M270"/>
<sequence>MTCFVSHTTVDCHDAYALSEWWRDLLGYAMDEDDPNEPGHAECSIADPDTGHAILFIEVPDEELPAKRIHFDLRPREGTRDEEVARLEGLGVTVLADLRGQYGPGTGWVVFADPEGNEFCVLRSPEELAAAE</sequence>
<keyword evidence="3" id="KW-1185">Reference proteome</keyword>
<dbReference type="EMBL" id="CAJB01000195">
    <property type="protein sequence ID" value="CCH78324.1"/>
    <property type="molecule type" value="Genomic_DNA"/>
</dbReference>
<evidence type="ECO:0000313" key="3">
    <source>
        <dbReference type="Proteomes" id="UP000035721"/>
    </source>
</evidence>
<dbReference type="STRING" id="1194083.BN12_2740002"/>
<dbReference type="RefSeq" id="WP_048555283.1">
    <property type="nucleotide sequence ID" value="NZ_HF570958.1"/>
</dbReference>
<evidence type="ECO:0000313" key="2">
    <source>
        <dbReference type="EMBL" id="CCH78324.1"/>
    </source>
</evidence>
<dbReference type="Proteomes" id="UP000035721">
    <property type="component" value="Unassembled WGS sequence"/>
</dbReference>
<accession>A0A077M270</accession>
<dbReference type="PANTHER" id="PTHR35908">
    <property type="entry name" value="HYPOTHETICAL FUSION PROTEIN"/>
    <property type="match status" value="1"/>
</dbReference>
<dbReference type="PANTHER" id="PTHR35908:SF1">
    <property type="entry name" value="CONSERVED PROTEIN"/>
    <property type="match status" value="1"/>
</dbReference>
<dbReference type="OrthoDB" id="5524593at2"/>